<evidence type="ECO:0000313" key="2">
    <source>
        <dbReference type="EMBL" id="SIO25023.1"/>
    </source>
</evidence>
<gene>
    <name evidence="2" type="ORF">SAMN02745161_2292</name>
</gene>
<dbReference type="Proteomes" id="UP000184694">
    <property type="component" value="Unassembled WGS sequence"/>
</dbReference>
<accession>A0A1N6HYY6</accession>
<keyword evidence="1" id="KW-0472">Membrane</keyword>
<protein>
    <submittedName>
        <fullName evidence="2">Uncharacterized protein</fullName>
    </submittedName>
</protein>
<dbReference type="EMBL" id="FSRG01000006">
    <property type="protein sequence ID" value="SIO25023.1"/>
    <property type="molecule type" value="Genomic_DNA"/>
</dbReference>
<evidence type="ECO:0000256" key="1">
    <source>
        <dbReference type="SAM" id="Phobius"/>
    </source>
</evidence>
<proteinExistence type="predicted"/>
<sequence length="193" mass="22513">MREGWFKENGATVVSMISVLLSAFIVYSSNASLKEKYEAEQKIEQQTVAVEYYKWWQLEFQKSIAEYLAALDLFRDANIRIKVIVSKDGYNQPEILNASKDVDSAKQKLRRSHYQLVCLLDNENGSHRNLLFFLEKVRQQVLRESVLSAKGKDYKRDLDLEAEYYRLINEVRDDAFNKLELISKFNESLPSPS</sequence>
<keyword evidence="1" id="KW-1133">Transmembrane helix</keyword>
<dbReference type="RefSeq" id="WP_074217073.1">
    <property type="nucleotide sequence ID" value="NZ_FSRG01000006.1"/>
</dbReference>
<keyword evidence="3" id="KW-1185">Reference proteome</keyword>
<keyword evidence="1" id="KW-0812">Transmembrane</keyword>
<dbReference type="AlphaFoldDB" id="A0A1N6HYY6"/>
<reference evidence="3" key="1">
    <citation type="submission" date="2016-11" db="EMBL/GenBank/DDBJ databases">
        <authorList>
            <person name="Varghese N."/>
            <person name="Submissions S."/>
        </authorList>
    </citation>
    <scope>NUCLEOTIDE SEQUENCE [LARGE SCALE GENOMIC DNA]</scope>
    <source>
        <strain evidence="3">DSM 17456</strain>
    </source>
</reference>
<name>A0A1N6HYY6_9BACT</name>
<feature type="transmembrane region" description="Helical" evidence="1">
    <location>
        <begin position="12"/>
        <end position="33"/>
    </location>
</feature>
<evidence type="ECO:0000313" key="3">
    <source>
        <dbReference type="Proteomes" id="UP000184694"/>
    </source>
</evidence>
<organism evidence="2 3">
    <name type="scientific">Halodesulfovibrio marinisediminis DSM 17456</name>
    <dbReference type="NCBI Taxonomy" id="1121457"/>
    <lineage>
        <taxon>Bacteria</taxon>
        <taxon>Pseudomonadati</taxon>
        <taxon>Thermodesulfobacteriota</taxon>
        <taxon>Desulfovibrionia</taxon>
        <taxon>Desulfovibrionales</taxon>
        <taxon>Desulfovibrionaceae</taxon>
        <taxon>Halodesulfovibrio</taxon>
    </lineage>
</organism>